<dbReference type="Gene3D" id="2.40.330.10">
    <property type="entry name" value="DNA-binding pseudobarrel domain"/>
    <property type="match status" value="1"/>
</dbReference>
<name>A0A830HCU8_9CHLO</name>
<dbReference type="EMBL" id="BNJQ01000005">
    <property type="protein sequence ID" value="GHP03179.1"/>
    <property type="molecule type" value="Genomic_DNA"/>
</dbReference>
<keyword evidence="2" id="KW-0238">DNA-binding</keyword>
<reference evidence="7" key="1">
    <citation type="submission" date="2020-10" db="EMBL/GenBank/DDBJ databases">
        <title>Unveiling of a novel bifunctional photoreceptor, Dualchrome1, isolated from a cosmopolitan green alga.</title>
        <authorList>
            <person name="Suzuki S."/>
            <person name="Kawachi M."/>
        </authorList>
    </citation>
    <scope>NUCLEOTIDE SEQUENCE</scope>
    <source>
        <strain evidence="7">NIES 2893</strain>
    </source>
</reference>
<dbReference type="GO" id="GO:0003677">
    <property type="term" value="F:DNA binding"/>
    <property type="evidence" value="ECO:0007669"/>
    <property type="project" value="UniProtKB-KW"/>
</dbReference>
<evidence type="ECO:0000259" key="6">
    <source>
        <dbReference type="Pfam" id="PF21743"/>
    </source>
</evidence>
<dbReference type="PANTHER" id="PTHR37384:SF1">
    <property type="entry name" value="OS01G0835600 PROTEIN"/>
    <property type="match status" value="1"/>
</dbReference>
<feature type="region of interest" description="Disordered" evidence="5">
    <location>
        <begin position="67"/>
        <end position="162"/>
    </location>
</feature>
<dbReference type="CDD" id="cd20401">
    <property type="entry name" value="Tudor_AtPTM-like"/>
    <property type="match status" value="1"/>
</dbReference>
<dbReference type="Proteomes" id="UP000660262">
    <property type="component" value="Unassembled WGS sequence"/>
</dbReference>
<feature type="compositionally biased region" description="Pro residues" evidence="5">
    <location>
        <begin position="85"/>
        <end position="95"/>
    </location>
</feature>
<sequence length="490" mass="52857">MSPAAIPAKQSARHALVGRRVQKLFGGVAYEGTVDSYYPAKRWFLIHYDDGDSEDITLHDLRTILVSDQPHQPSPKKGVASAPKNEPPPPLPPSAPAQANSSGKRKADTLEKPQLNAKITPPPTLKPQAHVAPSRSTPAKPDARAASAAPAEAGPSTTAAARKVTAPAAVSAALSEYELKRQEQIQRNMERMRQLGIVSTVQAMTPTTPVTPQASRRPTLVSRAQRDSSSRTPSRSSGRLQHVPVKDYAEVDERRVAPRAKKDPYDNRKHPIFGALRLEHTNFPEQTAVETAHDEAKAAAEAATKKYGAPSFIKIMLPSMVDGGFWCEGPIGIVNHMPKGRPGSKHVLYLEMTGEEMQRGQALKVSTSKHGEEAVKLLPPTTDGRALKGEEVRSLPDGGARWPVVWLVRAASQYSGGMASGGFSGGWRGFAIDQRICVGDAICCTPLPSTYVDPAPAQGGDSWPVDPGAKRVRISIHRARNPCTDLEKWS</sequence>
<accession>A0A830HCU8</accession>
<gene>
    <name evidence="7" type="ORF">PPROV_000193400</name>
</gene>
<evidence type="ECO:0000256" key="5">
    <source>
        <dbReference type="SAM" id="MobiDB-lite"/>
    </source>
</evidence>
<dbReference type="InterPro" id="IPR047365">
    <property type="entry name" value="Tudor_AtPTM-like"/>
</dbReference>
<dbReference type="AlphaFoldDB" id="A0A830HCU8"/>
<evidence type="ECO:0000256" key="2">
    <source>
        <dbReference type="ARBA" id="ARBA00023125"/>
    </source>
</evidence>
<keyword evidence="3" id="KW-0804">Transcription</keyword>
<evidence type="ECO:0000256" key="3">
    <source>
        <dbReference type="ARBA" id="ARBA00023163"/>
    </source>
</evidence>
<proteinExistence type="predicted"/>
<keyword evidence="4" id="KW-0539">Nucleus</keyword>
<evidence type="ECO:0000313" key="8">
    <source>
        <dbReference type="Proteomes" id="UP000660262"/>
    </source>
</evidence>
<organism evidence="7 8">
    <name type="scientific">Pycnococcus provasolii</name>
    <dbReference type="NCBI Taxonomy" id="41880"/>
    <lineage>
        <taxon>Eukaryota</taxon>
        <taxon>Viridiplantae</taxon>
        <taxon>Chlorophyta</taxon>
        <taxon>Pseudoscourfieldiophyceae</taxon>
        <taxon>Pseudoscourfieldiales</taxon>
        <taxon>Pycnococcaceae</taxon>
        <taxon>Pycnococcus</taxon>
    </lineage>
</organism>
<feature type="compositionally biased region" description="Polar residues" evidence="5">
    <location>
        <begin position="204"/>
        <end position="216"/>
    </location>
</feature>
<evidence type="ECO:0000256" key="1">
    <source>
        <dbReference type="ARBA" id="ARBA00023015"/>
    </source>
</evidence>
<dbReference type="PANTHER" id="PTHR37384">
    <property type="entry name" value="OS01G0835600 PROTEIN"/>
    <property type="match status" value="1"/>
</dbReference>
<dbReference type="InterPro" id="IPR015300">
    <property type="entry name" value="DNA-bd_pseudobarrel_sf"/>
</dbReference>
<feature type="compositionally biased region" description="Low complexity" evidence="5">
    <location>
        <begin position="230"/>
        <end position="239"/>
    </location>
</feature>
<evidence type="ECO:0000313" key="7">
    <source>
        <dbReference type="EMBL" id="GHP03179.1"/>
    </source>
</evidence>
<evidence type="ECO:0000256" key="4">
    <source>
        <dbReference type="ARBA" id="ARBA00023242"/>
    </source>
</evidence>
<dbReference type="Pfam" id="PF21743">
    <property type="entry name" value="PTM_DIR17_Tudor"/>
    <property type="match status" value="1"/>
</dbReference>
<dbReference type="OrthoDB" id="168165at2759"/>
<keyword evidence="8" id="KW-1185">Reference proteome</keyword>
<comment type="caution">
    <text evidence="7">The sequence shown here is derived from an EMBL/GenBank/DDBJ whole genome shotgun (WGS) entry which is preliminary data.</text>
</comment>
<feature type="domain" description="PTM/DIR17-like Tudor" evidence="6">
    <location>
        <begin position="18"/>
        <end position="65"/>
    </location>
</feature>
<protein>
    <recommendedName>
        <fullName evidence="6">PTM/DIR17-like Tudor domain-containing protein</fullName>
    </recommendedName>
</protein>
<feature type="compositionally biased region" description="Low complexity" evidence="5">
    <location>
        <begin position="137"/>
        <end position="162"/>
    </location>
</feature>
<feature type="region of interest" description="Disordered" evidence="5">
    <location>
        <begin position="204"/>
        <end position="268"/>
    </location>
</feature>
<feature type="compositionally biased region" description="Basic and acidic residues" evidence="5">
    <location>
        <begin position="244"/>
        <end position="268"/>
    </location>
</feature>
<keyword evidence="1" id="KW-0805">Transcription regulation</keyword>